<dbReference type="Proteomes" id="UP000680865">
    <property type="component" value="Unassembled WGS sequence"/>
</dbReference>
<dbReference type="InterPro" id="IPR054221">
    <property type="entry name" value="DUF6941"/>
</dbReference>
<dbReference type="AlphaFoldDB" id="A0A919T1G5"/>
<evidence type="ECO:0000313" key="3">
    <source>
        <dbReference type="Proteomes" id="UP000680865"/>
    </source>
</evidence>
<proteinExistence type="predicted"/>
<accession>A0A919T1G5</accession>
<reference evidence="2" key="1">
    <citation type="submission" date="2021-03" db="EMBL/GenBank/DDBJ databases">
        <title>Whole genome shotgun sequence of Actinoplanes consettensis NBRC 14913.</title>
        <authorList>
            <person name="Komaki H."/>
            <person name="Tamura T."/>
        </authorList>
    </citation>
    <scope>NUCLEOTIDE SEQUENCE</scope>
    <source>
        <strain evidence="2">NBRC 14913</strain>
    </source>
</reference>
<evidence type="ECO:0000313" key="2">
    <source>
        <dbReference type="EMBL" id="GIM83447.1"/>
    </source>
</evidence>
<gene>
    <name evidence="2" type="ORF">Aco04nite_86560</name>
</gene>
<evidence type="ECO:0000256" key="1">
    <source>
        <dbReference type="SAM" id="MobiDB-lite"/>
    </source>
</evidence>
<dbReference type="RefSeq" id="WP_213002994.1">
    <property type="nucleotide sequence ID" value="NZ_BAAATW010000006.1"/>
</dbReference>
<protein>
    <submittedName>
        <fullName evidence="2">Uncharacterized protein</fullName>
    </submittedName>
</protein>
<comment type="caution">
    <text evidence="2">The sequence shown here is derived from an EMBL/GenBank/DDBJ whole genome shotgun (WGS) entry which is preliminary data.</text>
</comment>
<dbReference type="EMBL" id="BOQP01000056">
    <property type="protein sequence ID" value="GIM83447.1"/>
    <property type="molecule type" value="Genomic_DNA"/>
</dbReference>
<name>A0A919T1G5_9ACTN</name>
<organism evidence="2 3">
    <name type="scientific">Winogradskya consettensis</name>
    <dbReference type="NCBI Taxonomy" id="113560"/>
    <lineage>
        <taxon>Bacteria</taxon>
        <taxon>Bacillati</taxon>
        <taxon>Actinomycetota</taxon>
        <taxon>Actinomycetes</taxon>
        <taxon>Micromonosporales</taxon>
        <taxon>Micromonosporaceae</taxon>
        <taxon>Winogradskya</taxon>
    </lineage>
</organism>
<feature type="region of interest" description="Disordered" evidence="1">
    <location>
        <begin position="76"/>
        <end position="96"/>
    </location>
</feature>
<dbReference type="Pfam" id="PF22091">
    <property type="entry name" value="DUF6941"/>
    <property type="match status" value="1"/>
</dbReference>
<sequence length="142" mass="15332">MATPLEIQLILCDAAQADPASGKVHMLGAGWSRIFSPMTHAVVVLAKVPWDRADQRFSLTLTLRDQDGEPVRIATHDGPRGVHSKGAIRANRPGKVPSGDPIDASFALNVSPLPLAPGHYDWHLEIAGETRTTRFTVLAPLQ</sequence>
<keyword evidence="3" id="KW-1185">Reference proteome</keyword>